<keyword evidence="3" id="KW-1185">Reference proteome</keyword>
<proteinExistence type="predicted"/>
<accession>A0AAV4NUK2</accession>
<reference evidence="2 3" key="1">
    <citation type="submission" date="2021-06" db="EMBL/GenBank/DDBJ databases">
        <title>Caerostris extrusa draft genome.</title>
        <authorList>
            <person name="Kono N."/>
            <person name="Arakawa K."/>
        </authorList>
    </citation>
    <scope>NUCLEOTIDE SEQUENCE [LARGE SCALE GENOMIC DNA]</scope>
</reference>
<comment type="caution">
    <text evidence="2">The sequence shown here is derived from an EMBL/GenBank/DDBJ whole genome shotgun (WGS) entry which is preliminary data.</text>
</comment>
<dbReference type="Gene3D" id="2.60.120.200">
    <property type="match status" value="1"/>
</dbReference>
<dbReference type="InterPro" id="IPR000998">
    <property type="entry name" value="MAM_dom"/>
</dbReference>
<dbReference type="GO" id="GO:0016020">
    <property type="term" value="C:membrane"/>
    <property type="evidence" value="ECO:0007669"/>
    <property type="project" value="InterPro"/>
</dbReference>
<dbReference type="EMBL" id="BPLR01021235">
    <property type="protein sequence ID" value="GIX87425.1"/>
    <property type="molecule type" value="Genomic_DNA"/>
</dbReference>
<organism evidence="2 3">
    <name type="scientific">Caerostris extrusa</name>
    <name type="common">Bark spider</name>
    <name type="synonym">Caerostris bankana</name>
    <dbReference type="NCBI Taxonomy" id="172846"/>
    <lineage>
        <taxon>Eukaryota</taxon>
        <taxon>Metazoa</taxon>
        <taxon>Ecdysozoa</taxon>
        <taxon>Arthropoda</taxon>
        <taxon>Chelicerata</taxon>
        <taxon>Arachnida</taxon>
        <taxon>Araneae</taxon>
        <taxon>Araneomorphae</taxon>
        <taxon>Entelegynae</taxon>
        <taxon>Araneoidea</taxon>
        <taxon>Araneidae</taxon>
        <taxon>Caerostris</taxon>
    </lineage>
</organism>
<evidence type="ECO:0000313" key="3">
    <source>
        <dbReference type="Proteomes" id="UP001054945"/>
    </source>
</evidence>
<feature type="domain" description="MAM" evidence="1">
    <location>
        <begin position="21"/>
        <end position="120"/>
    </location>
</feature>
<evidence type="ECO:0000313" key="2">
    <source>
        <dbReference type="EMBL" id="GIX87425.1"/>
    </source>
</evidence>
<evidence type="ECO:0000259" key="1">
    <source>
        <dbReference type="PROSITE" id="PS50060"/>
    </source>
</evidence>
<gene>
    <name evidence="2" type="primary">MLRP2_8</name>
    <name evidence="2" type="ORF">CEXT_788601</name>
</gene>
<dbReference type="AlphaFoldDB" id="A0AAV4NUK2"/>
<dbReference type="Proteomes" id="UP001054945">
    <property type="component" value="Unassembled WGS sequence"/>
</dbReference>
<name>A0AAV4NUK2_CAEEX</name>
<protein>
    <submittedName>
        <fullName evidence="2">MAM and LDL-receptor class A domain-containing protein 2</fullName>
    </submittedName>
</protein>
<dbReference type="PROSITE" id="PS50060">
    <property type="entry name" value="MAM_2"/>
    <property type="match status" value="1"/>
</dbReference>
<sequence length="120" mass="13286">MSITPALIRHRRDFDLVEIPEPCDFGSVIQLTTCYWNTSGNTTRGKIHWRSGMGASSYWIGGPRADHTGGDKNSGYVFYETSELSSYGELPRSEYSSNQLIGPEYNHTGPSGLCLSFSIV</sequence>